<dbReference type="InterPro" id="IPR009057">
    <property type="entry name" value="Homeodomain-like_sf"/>
</dbReference>
<dbReference type="InterPro" id="IPR020449">
    <property type="entry name" value="Tscrpt_reg_AraC-type_HTH"/>
</dbReference>
<dbReference type="InterPro" id="IPR018060">
    <property type="entry name" value="HTH_AraC"/>
</dbReference>
<dbReference type="InterPro" id="IPR014710">
    <property type="entry name" value="RmlC-like_jellyroll"/>
</dbReference>
<dbReference type="RefSeq" id="WP_185670591.1">
    <property type="nucleotide sequence ID" value="NZ_JACJVP010000030.1"/>
</dbReference>
<dbReference type="AlphaFoldDB" id="A0A7X0RSH3"/>
<dbReference type="InterPro" id="IPR003313">
    <property type="entry name" value="AraC-bd"/>
</dbReference>
<dbReference type="Pfam" id="PF02311">
    <property type="entry name" value="AraC_binding"/>
    <property type="match status" value="1"/>
</dbReference>
<dbReference type="SMART" id="SM00342">
    <property type="entry name" value="HTH_ARAC"/>
    <property type="match status" value="1"/>
</dbReference>
<dbReference type="PROSITE" id="PS01124">
    <property type="entry name" value="HTH_ARAC_FAMILY_2"/>
    <property type="match status" value="1"/>
</dbReference>
<reference evidence="5 6" key="1">
    <citation type="submission" date="2020-08" db="EMBL/GenBank/DDBJ databases">
        <title>Cohnella phylogeny.</title>
        <authorList>
            <person name="Dunlap C."/>
        </authorList>
    </citation>
    <scope>NUCLEOTIDE SEQUENCE [LARGE SCALE GENOMIC DNA]</scope>
    <source>
        <strain evidence="5 6">DSM 28246</strain>
    </source>
</reference>
<keyword evidence="2" id="KW-0238">DNA-binding</keyword>
<dbReference type="GO" id="GO:0003700">
    <property type="term" value="F:DNA-binding transcription factor activity"/>
    <property type="evidence" value="ECO:0007669"/>
    <property type="project" value="InterPro"/>
</dbReference>
<comment type="caution">
    <text evidence="5">The sequence shown here is derived from an EMBL/GenBank/DDBJ whole genome shotgun (WGS) entry which is preliminary data.</text>
</comment>
<dbReference type="PANTHER" id="PTHR43280">
    <property type="entry name" value="ARAC-FAMILY TRANSCRIPTIONAL REGULATOR"/>
    <property type="match status" value="1"/>
</dbReference>
<evidence type="ECO:0000256" key="2">
    <source>
        <dbReference type="ARBA" id="ARBA00023125"/>
    </source>
</evidence>
<dbReference type="SUPFAM" id="SSF46689">
    <property type="entry name" value="Homeodomain-like"/>
    <property type="match status" value="2"/>
</dbReference>
<dbReference type="InterPro" id="IPR037923">
    <property type="entry name" value="HTH-like"/>
</dbReference>
<sequence>MPASRSADHASFAIDDSTNRILRDYPLLCSRRITLPGQKMHAHDGYEFYFCLQGSGSYWVGDIVYPLEAGTLTVIRPRTLHVPKMPARDPLERYVLAVGEAYMDELASNVPQFAECLSCVVIPGAPSSQWHLPPSLLAEAETALTAIEGELRDRGAFFGMSARQWLIRLFVSLARGSLSAKPETEGDASAIPVVQRALRYIADHYREPIEAETLCERFHLSRSQLFIRFKEATGYSIRQFLIHYRMEKAKELLLRRVDLSVTLIAEQCGFGDESHFHHMFKRHCGVTPRQYRMRHRSR</sequence>
<protein>
    <submittedName>
        <fullName evidence="5">Helix-turn-helix transcriptional regulator</fullName>
    </submittedName>
</protein>
<dbReference type="EMBL" id="JACJVP010000030">
    <property type="protein sequence ID" value="MBB6672740.1"/>
    <property type="molecule type" value="Genomic_DNA"/>
</dbReference>
<name>A0A7X0RSH3_9BACL</name>
<evidence type="ECO:0000313" key="5">
    <source>
        <dbReference type="EMBL" id="MBB6672740.1"/>
    </source>
</evidence>
<dbReference type="SUPFAM" id="SSF51215">
    <property type="entry name" value="Regulatory protein AraC"/>
    <property type="match status" value="1"/>
</dbReference>
<dbReference type="Pfam" id="PF12833">
    <property type="entry name" value="HTH_18"/>
    <property type="match status" value="1"/>
</dbReference>
<organism evidence="5 6">
    <name type="scientific">Cohnella nanjingensis</name>
    <dbReference type="NCBI Taxonomy" id="1387779"/>
    <lineage>
        <taxon>Bacteria</taxon>
        <taxon>Bacillati</taxon>
        <taxon>Bacillota</taxon>
        <taxon>Bacilli</taxon>
        <taxon>Bacillales</taxon>
        <taxon>Paenibacillaceae</taxon>
        <taxon>Cohnella</taxon>
    </lineage>
</organism>
<keyword evidence="6" id="KW-1185">Reference proteome</keyword>
<proteinExistence type="predicted"/>
<evidence type="ECO:0000259" key="4">
    <source>
        <dbReference type="PROSITE" id="PS01124"/>
    </source>
</evidence>
<dbReference type="PANTHER" id="PTHR43280:SF28">
    <property type="entry name" value="HTH-TYPE TRANSCRIPTIONAL ACTIVATOR RHAS"/>
    <property type="match status" value="1"/>
</dbReference>
<feature type="domain" description="HTH araC/xylS-type" evidence="4">
    <location>
        <begin position="195"/>
        <end position="294"/>
    </location>
</feature>
<dbReference type="PRINTS" id="PR00032">
    <property type="entry name" value="HTHARAC"/>
</dbReference>
<gene>
    <name evidence="5" type="ORF">H7C19_18820</name>
</gene>
<dbReference type="GO" id="GO:0043565">
    <property type="term" value="F:sequence-specific DNA binding"/>
    <property type="evidence" value="ECO:0007669"/>
    <property type="project" value="InterPro"/>
</dbReference>
<evidence type="ECO:0000256" key="3">
    <source>
        <dbReference type="ARBA" id="ARBA00023163"/>
    </source>
</evidence>
<evidence type="ECO:0000313" key="6">
    <source>
        <dbReference type="Proteomes" id="UP000547209"/>
    </source>
</evidence>
<accession>A0A7X0RSH3</accession>
<keyword evidence="3" id="KW-0804">Transcription</keyword>
<keyword evidence="1" id="KW-0805">Transcription regulation</keyword>
<dbReference type="Proteomes" id="UP000547209">
    <property type="component" value="Unassembled WGS sequence"/>
</dbReference>
<dbReference type="Gene3D" id="1.10.10.60">
    <property type="entry name" value="Homeodomain-like"/>
    <property type="match status" value="2"/>
</dbReference>
<evidence type="ECO:0000256" key="1">
    <source>
        <dbReference type="ARBA" id="ARBA00023015"/>
    </source>
</evidence>
<dbReference type="Gene3D" id="2.60.120.10">
    <property type="entry name" value="Jelly Rolls"/>
    <property type="match status" value="1"/>
</dbReference>